<keyword evidence="4" id="KW-1133">Transmembrane helix</keyword>
<dbReference type="InterPro" id="IPR002398">
    <property type="entry name" value="Pept_C14"/>
</dbReference>
<dbReference type="GeneTree" id="ENSGT00940000162428"/>
<name>A0A3B5MZN4_9TELE</name>
<evidence type="ECO:0000313" key="7">
    <source>
        <dbReference type="Ensembl" id="ENSXCOP00000027697.1"/>
    </source>
</evidence>
<evidence type="ECO:0000313" key="8">
    <source>
        <dbReference type="Proteomes" id="UP000261380"/>
    </source>
</evidence>
<comment type="similarity">
    <text evidence="1 2">Belongs to the peptidase C14A family.</text>
</comment>
<evidence type="ECO:0000256" key="2">
    <source>
        <dbReference type="RuleBase" id="RU003971"/>
    </source>
</evidence>
<dbReference type="InterPro" id="IPR002138">
    <property type="entry name" value="Pept_C14_p10"/>
</dbReference>
<dbReference type="STRING" id="32473.ENSXCOP00000027697"/>
<dbReference type="PANTHER" id="PTHR47901">
    <property type="entry name" value="CASPASE RECRUITMENT DOMAIN-CONTAINING PROTEIN 18"/>
    <property type="match status" value="1"/>
</dbReference>
<dbReference type="SUPFAM" id="SSF52129">
    <property type="entry name" value="Caspase-like"/>
    <property type="match status" value="1"/>
</dbReference>
<evidence type="ECO:0000259" key="5">
    <source>
        <dbReference type="PROSITE" id="PS50207"/>
    </source>
</evidence>
<dbReference type="InterPro" id="IPR029030">
    <property type="entry name" value="Caspase-like_dom_sf"/>
</dbReference>
<feature type="domain" description="Caspase family p20" evidence="6">
    <location>
        <begin position="71"/>
        <end position="200"/>
    </location>
</feature>
<dbReference type="PANTHER" id="PTHR47901:SF3">
    <property type="entry name" value="CASPASE-1"/>
    <property type="match status" value="1"/>
</dbReference>
<dbReference type="Proteomes" id="UP000261380">
    <property type="component" value="Unplaced"/>
</dbReference>
<dbReference type="PRINTS" id="PR00376">
    <property type="entry name" value="IL1BCENZYME"/>
</dbReference>
<sequence length="314" mass="35419">TSQRTRKILRQDEGKFRAARQEAEERYTQEEVTLRSKTCCSKSVLFLPAPSPFLFSLFICQVYPVTEDNYRNRVALMITNIKFSDEKLNRDGAEKDEENMEKLLKSLGYEVVKHRNLTGKGIDDALKSFAKLDKLKRTDSVFVVIMSHGKLGKILGIDYKEDNQDDFAVDKIFKCLNSHGCQALINKPKVVILQACRGGRSGVTTWVHDGESTGPPAPPPEDQEPNLDQSVHVEKDFVSLLASTPDNKAFRESKNGSILIQNIMELIVHAVSTPQVQDLVSKCGDDKKKQMPVIDRMTLNKQFFLYPGLLDSSH</sequence>
<dbReference type="Gene3D" id="3.40.50.1460">
    <property type="match status" value="1"/>
</dbReference>
<evidence type="ECO:0000256" key="3">
    <source>
        <dbReference type="SAM" id="MobiDB-lite"/>
    </source>
</evidence>
<dbReference type="PROSITE" id="PS01122">
    <property type="entry name" value="CASPASE_CYS"/>
    <property type="match status" value="1"/>
</dbReference>
<keyword evidence="4" id="KW-0472">Membrane</keyword>
<dbReference type="PROSITE" id="PS50207">
    <property type="entry name" value="CASPASE_P10"/>
    <property type="match status" value="1"/>
</dbReference>
<feature type="transmembrane region" description="Helical" evidence="4">
    <location>
        <begin position="44"/>
        <end position="64"/>
    </location>
</feature>
<keyword evidence="4" id="KW-0812">Transmembrane</keyword>
<dbReference type="GO" id="GO:0004197">
    <property type="term" value="F:cysteine-type endopeptidase activity"/>
    <property type="evidence" value="ECO:0007669"/>
    <property type="project" value="InterPro"/>
</dbReference>
<reference evidence="7" key="1">
    <citation type="submission" date="2025-08" db="UniProtKB">
        <authorList>
            <consortium name="Ensembl"/>
        </authorList>
    </citation>
    <scope>IDENTIFICATION</scope>
</reference>
<dbReference type="GO" id="GO:0072559">
    <property type="term" value="C:NLRP3 inflammasome complex"/>
    <property type="evidence" value="ECO:0007669"/>
    <property type="project" value="TreeGrafter"/>
</dbReference>
<feature type="region of interest" description="Disordered" evidence="3">
    <location>
        <begin position="207"/>
        <end position="227"/>
    </location>
</feature>
<accession>A0A3B5MZN4</accession>
<dbReference type="PROSITE" id="PS50208">
    <property type="entry name" value="CASPASE_P20"/>
    <property type="match status" value="1"/>
</dbReference>
<dbReference type="Ensembl" id="ENSXCOT00000028032.1">
    <property type="protein sequence ID" value="ENSXCOP00000027697.1"/>
    <property type="gene ID" value="ENSXCOG00000020650.1"/>
</dbReference>
<evidence type="ECO:0000256" key="4">
    <source>
        <dbReference type="SAM" id="Phobius"/>
    </source>
</evidence>
<protein>
    <recommendedName>
        <fullName evidence="9">Caspase a</fullName>
    </recommendedName>
</protein>
<dbReference type="InterPro" id="IPR011600">
    <property type="entry name" value="Pept_C14_caspase"/>
</dbReference>
<proteinExistence type="inferred from homology"/>
<evidence type="ECO:0008006" key="9">
    <source>
        <dbReference type="Google" id="ProtNLM"/>
    </source>
</evidence>
<organism evidence="7 8">
    <name type="scientific">Xiphophorus couchianus</name>
    <name type="common">Monterrey platyfish</name>
    <dbReference type="NCBI Taxonomy" id="32473"/>
    <lineage>
        <taxon>Eukaryota</taxon>
        <taxon>Metazoa</taxon>
        <taxon>Chordata</taxon>
        <taxon>Craniata</taxon>
        <taxon>Vertebrata</taxon>
        <taxon>Euteleostomi</taxon>
        <taxon>Actinopterygii</taxon>
        <taxon>Neopterygii</taxon>
        <taxon>Teleostei</taxon>
        <taxon>Neoteleostei</taxon>
        <taxon>Acanthomorphata</taxon>
        <taxon>Ovalentaria</taxon>
        <taxon>Atherinomorphae</taxon>
        <taxon>Cyprinodontiformes</taxon>
        <taxon>Poeciliidae</taxon>
        <taxon>Poeciliinae</taxon>
        <taxon>Xiphophorus</taxon>
    </lineage>
</organism>
<feature type="domain" description="Caspase family p10" evidence="5">
    <location>
        <begin position="227"/>
        <end position="307"/>
    </location>
</feature>
<dbReference type="InterPro" id="IPR033139">
    <property type="entry name" value="Caspase_cys_AS"/>
</dbReference>
<dbReference type="Pfam" id="PF00656">
    <property type="entry name" value="Peptidase_C14"/>
    <property type="match status" value="1"/>
</dbReference>
<evidence type="ECO:0000256" key="1">
    <source>
        <dbReference type="ARBA" id="ARBA00010134"/>
    </source>
</evidence>
<dbReference type="AlphaFoldDB" id="A0A3B5MZN4"/>
<reference evidence="7" key="2">
    <citation type="submission" date="2025-09" db="UniProtKB">
        <authorList>
            <consortium name="Ensembl"/>
        </authorList>
    </citation>
    <scope>IDENTIFICATION</scope>
</reference>
<dbReference type="GO" id="GO:0072557">
    <property type="term" value="C:IPAF inflammasome complex"/>
    <property type="evidence" value="ECO:0007669"/>
    <property type="project" value="TreeGrafter"/>
</dbReference>
<dbReference type="GO" id="GO:0050727">
    <property type="term" value="P:regulation of inflammatory response"/>
    <property type="evidence" value="ECO:0007669"/>
    <property type="project" value="TreeGrafter"/>
</dbReference>
<dbReference type="SMART" id="SM00115">
    <property type="entry name" value="CASc"/>
    <property type="match status" value="1"/>
</dbReference>
<keyword evidence="8" id="KW-1185">Reference proteome</keyword>
<dbReference type="InterPro" id="IPR015917">
    <property type="entry name" value="Pept_C14A"/>
</dbReference>
<dbReference type="GO" id="GO:0097169">
    <property type="term" value="C:AIM2 inflammasome complex"/>
    <property type="evidence" value="ECO:0007669"/>
    <property type="project" value="TreeGrafter"/>
</dbReference>
<dbReference type="GO" id="GO:0006508">
    <property type="term" value="P:proteolysis"/>
    <property type="evidence" value="ECO:0007669"/>
    <property type="project" value="InterPro"/>
</dbReference>
<evidence type="ECO:0000259" key="6">
    <source>
        <dbReference type="PROSITE" id="PS50208"/>
    </source>
</evidence>
<dbReference type="InterPro" id="IPR001309">
    <property type="entry name" value="Pept_C14_p20"/>
</dbReference>